<comment type="subcellular location">
    <subcellularLocation>
        <location evidence="1">Nucleus</location>
    </subcellularLocation>
</comment>
<evidence type="ECO:0000256" key="3">
    <source>
        <dbReference type="ARBA" id="ARBA00023242"/>
    </source>
</evidence>
<gene>
    <name evidence="5" type="ORF">CHIRRI_LOCUS11466</name>
</gene>
<dbReference type="InterPro" id="IPR016024">
    <property type="entry name" value="ARM-type_fold"/>
</dbReference>
<evidence type="ECO:0000313" key="6">
    <source>
        <dbReference type="Proteomes" id="UP001153620"/>
    </source>
</evidence>
<dbReference type="EMBL" id="OU895879">
    <property type="protein sequence ID" value="CAG9808628.1"/>
    <property type="molecule type" value="Genomic_DNA"/>
</dbReference>
<evidence type="ECO:0000313" key="5">
    <source>
        <dbReference type="EMBL" id="CAG9808628.1"/>
    </source>
</evidence>
<dbReference type="Pfam" id="PF12333">
    <property type="entry name" value="Ipi1_N"/>
    <property type="match status" value="1"/>
</dbReference>
<comment type="similarity">
    <text evidence="2">Belongs to the IPI1/TEX10 family.</text>
</comment>
<dbReference type="InterPro" id="IPR011989">
    <property type="entry name" value="ARM-like"/>
</dbReference>
<dbReference type="Gene3D" id="1.25.10.10">
    <property type="entry name" value="Leucine-rich Repeat Variant"/>
    <property type="match status" value="1"/>
</dbReference>
<dbReference type="PANTHER" id="PTHR16056:SF2">
    <property type="entry name" value="TESTIS-EXPRESSED PROTEIN 10"/>
    <property type="match status" value="1"/>
</dbReference>
<sequence length="621" mass="72324">MGKHKKFLKSEKAKVKLKGNKLKGPQNVTKTDFKVRKIILTDQLKNVQQIESGERKKHNITDVLARIKNSTSPEVISNLKDIILHQSEDFQKHLEAIIKSVANLSLSIEKNVRKDCFKLLDIICSQTTEFNLRPFFPILLTYLKCAMTHIKPAIQEDSLLMFDILLRNAPKLVALERDKIMPNYLDLVSKIRTENNPERTLSLQIGNKITNMKWRKSVLERLIVYLKCINSQQNENNASVEVKSFANEIVVNELAEFICNPYERRNIATMDINMPTLDRSDNFTKTLNKHESSDQIAKYVHMIMPLMFETWMELKPTNETTHVGSIPQDSAQMLKLIMDIQIELFNMIEGNVNLKQQFLKKYQDSFDKQILSNFPYVQNDDGTKRTQENGGERCIYQNLSIALMYFQFSMRNQQRFSKYREKCFDFIEEAIMSWRNKDQEFNFLIKKLIRSLFSQESQKIFVNDSKRIFIALVRKCNVDQTTYDPKLALVCEIFEKNQEMKQCDSDNSLLSQMVQVLAEKEFVPVYLIKTMTMLCKKGNKTIIEEIEKNALSIVKNLQKRLKISGNHLESVDSNRWKMDIANLLYWINDKDVLSKLNDLPKSDSLVSVKIDQLISMKMSAA</sequence>
<dbReference type="PANTHER" id="PTHR16056">
    <property type="entry name" value="REGULATOR OF MICROTUBULE DYNAMICS PROTEIN"/>
    <property type="match status" value="1"/>
</dbReference>
<keyword evidence="6" id="KW-1185">Reference proteome</keyword>
<dbReference type="Proteomes" id="UP001153620">
    <property type="component" value="Chromosome 3"/>
</dbReference>
<keyword evidence="3" id="KW-0539">Nucleus</keyword>
<name>A0A9N9S2L3_9DIPT</name>
<dbReference type="SUPFAM" id="SSF48371">
    <property type="entry name" value="ARM repeat"/>
    <property type="match status" value="1"/>
</dbReference>
<reference evidence="5" key="2">
    <citation type="submission" date="2022-10" db="EMBL/GenBank/DDBJ databases">
        <authorList>
            <consortium name="ENA_rothamsted_submissions"/>
            <consortium name="culmorum"/>
            <person name="King R."/>
        </authorList>
    </citation>
    <scope>NUCLEOTIDE SEQUENCE</scope>
</reference>
<protein>
    <recommendedName>
        <fullName evidence="4">Pre-rRNA-processing protein Ipi1 N-terminal domain-containing protein</fullName>
    </recommendedName>
</protein>
<evidence type="ECO:0000256" key="2">
    <source>
        <dbReference type="ARBA" id="ARBA00006427"/>
    </source>
</evidence>
<dbReference type="GO" id="GO:0071339">
    <property type="term" value="C:MLL1 complex"/>
    <property type="evidence" value="ECO:0007669"/>
    <property type="project" value="TreeGrafter"/>
</dbReference>
<dbReference type="InterPro" id="IPR024679">
    <property type="entry name" value="Ipi1_N"/>
</dbReference>
<dbReference type="OrthoDB" id="361362at2759"/>
<evidence type="ECO:0000256" key="1">
    <source>
        <dbReference type="ARBA" id="ARBA00004123"/>
    </source>
</evidence>
<proteinExistence type="inferred from homology"/>
<feature type="domain" description="Pre-rRNA-processing protein Ipi1 N-terminal" evidence="4">
    <location>
        <begin position="132"/>
        <end position="223"/>
    </location>
</feature>
<organism evidence="5 6">
    <name type="scientific">Chironomus riparius</name>
    <dbReference type="NCBI Taxonomy" id="315576"/>
    <lineage>
        <taxon>Eukaryota</taxon>
        <taxon>Metazoa</taxon>
        <taxon>Ecdysozoa</taxon>
        <taxon>Arthropoda</taxon>
        <taxon>Hexapoda</taxon>
        <taxon>Insecta</taxon>
        <taxon>Pterygota</taxon>
        <taxon>Neoptera</taxon>
        <taxon>Endopterygota</taxon>
        <taxon>Diptera</taxon>
        <taxon>Nematocera</taxon>
        <taxon>Chironomoidea</taxon>
        <taxon>Chironomidae</taxon>
        <taxon>Chironominae</taxon>
        <taxon>Chironomus</taxon>
    </lineage>
</organism>
<evidence type="ECO:0000259" key="4">
    <source>
        <dbReference type="Pfam" id="PF12333"/>
    </source>
</evidence>
<dbReference type="AlphaFoldDB" id="A0A9N9S2L3"/>
<accession>A0A9N9S2L3</accession>
<reference evidence="5" key="1">
    <citation type="submission" date="2022-01" db="EMBL/GenBank/DDBJ databases">
        <authorList>
            <person name="King R."/>
        </authorList>
    </citation>
    <scope>NUCLEOTIDE SEQUENCE</scope>
</reference>